<dbReference type="GO" id="GO:0006629">
    <property type="term" value="P:lipid metabolic process"/>
    <property type="evidence" value="ECO:0007669"/>
    <property type="project" value="InterPro"/>
</dbReference>
<proteinExistence type="predicted"/>
<dbReference type="EMBL" id="GIBP01001645">
    <property type="protein sequence ID" value="NDV30614.1"/>
    <property type="molecule type" value="Transcribed_RNA"/>
</dbReference>
<feature type="region of interest" description="Disordered" evidence="1">
    <location>
        <begin position="407"/>
        <end position="518"/>
    </location>
</feature>
<accession>A0A6B2L0S4</accession>
<protein>
    <submittedName>
        <fullName evidence="2">Uncharacterized protein</fullName>
    </submittedName>
</protein>
<organism evidence="2">
    <name type="scientific">Arcella intermedia</name>
    <dbReference type="NCBI Taxonomy" id="1963864"/>
    <lineage>
        <taxon>Eukaryota</taxon>
        <taxon>Amoebozoa</taxon>
        <taxon>Tubulinea</taxon>
        <taxon>Elardia</taxon>
        <taxon>Arcellinida</taxon>
        <taxon>Sphaerothecina</taxon>
        <taxon>Arcellidae</taxon>
        <taxon>Arcella</taxon>
    </lineage>
</organism>
<dbReference type="Gene3D" id="3.40.50.1820">
    <property type="entry name" value="alpha/beta hydrolase"/>
    <property type="match status" value="1"/>
</dbReference>
<reference evidence="2" key="1">
    <citation type="journal article" date="2020" name="J. Eukaryot. Microbiol.">
        <title>De novo Sequencing, Assembly and Annotation of the Transcriptome for the Free-Living Testate Amoeba Arcella intermedia.</title>
        <authorList>
            <person name="Ribeiro G.M."/>
            <person name="Porfirio-Sousa A.L."/>
            <person name="Maurer-Alcala X.X."/>
            <person name="Katz L.A."/>
            <person name="Lahr D.J.G."/>
        </authorList>
    </citation>
    <scope>NUCLEOTIDE SEQUENCE</scope>
</reference>
<dbReference type="Pfam" id="PF02450">
    <property type="entry name" value="LCAT"/>
    <property type="match status" value="1"/>
</dbReference>
<dbReference type="GO" id="GO:0008374">
    <property type="term" value="F:O-acyltransferase activity"/>
    <property type="evidence" value="ECO:0007669"/>
    <property type="project" value="InterPro"/>
</dbReference>
<feature type="region of interest" description="Disordered" evidence="1">
    <location>
        <begin position="370"/>
        <end position="389"/>
    </location>
</feature>
<dbReference type="AlphaFoldDB" id="A0A6B2L0S4"/>
<dbReference type="PANTHER" id="PTHR11440">
    <property type="entry name" value="LECITHIN-CHOLESTEROL ACYLTRANSFERASE-RELATED"/>
    <property type="match status" value="1"/>
</dbReference>
<evidence type="ECO:0000313" key="2">
    <source>
        <dbReference type="EMBL" id="NDV30614.1"/>
    </source>
</evidence>
<dbReference type="InterPro" id="IPR029058">
    <property type="entry name" value="AB_hydrolase_fold"/>
</dbReference>
<dbReference type="SUPFAM" id="SSF53474">
    <property type="entry name" value="alpha/beta-Hydrolases"/>
    <property type="match status" value="1"/>
</dbReference>
<sequence length="518" mass="58827">MKTTIEKTVEKLQQKMVVVCHSMGNKLFKYFLSWLGKEAKSWCDKNIEMWFAVGAPWLGSVKAMRSLISGDCFSLDSFVTKEEAIVVARSSGSMGLLLPIGLKPFWGKLQPIYIHNRDEEENDDPEAIEPLDYLKNYLPDIYNIYNSWYAKDQHFLDMLTPPPVRKLHSVYGVNIDTEVSAYYKPDVSKQQRIHSIFKAKTFYKQTQQQGVSSKKGIIFETRDTEQLILEETQGIKACRSGDGTVPYASLNYPIQWRDSIPELLFTELESCPHTEQPNVEEFFSILVSSCCEHYADKLHLPNYSVVPKSIKSKKKPQSIKKSPIINDIIKNYSKEQLLDILADVTDENLLREIVVHLALKNPQVYDKLLENANPDPKSPTVLKTKPELEKGSFMSTSSLALMEKDHPLSNSLEEGRVKQKGKVAQSRTKRNASKKSSKLTQSQRNTPNSSDSSPAQSPPTRQKSRSTQPSPRNTPTVEEEDHKDTKRNVGGRSLSSAQLPKDHKKDKKFVSTPELEQM</sequence>
<feature type="compositionally biased region" description="Basic and acidic residues" evidence="1">
    <location>
        <begin position="407"/>
        <end position="417"/>
    </location>
</feature>
<evidence type="ECO:0000256" key="1">
    <source>
        <dbReference type="SAM" id="MobiDB-lite"/>
    </source>
</evidence>
<name>A0A6B2L0S4_9EUKA</name>
<feature type="compositionally biased region" description="Basic residues" evidence="1">
    <location>
        <begin position="427"/>
        <end position="437"/>
    </location>
</feature>
<feature type="compositionally biased region" description="Polar residues" evidence="1">
    <location>
        <begin position="438"/>
        <end position="476"/>
    </location>
</feature>
<dbReference type="InterPro" id="IPR003386">
    <property type="entry name" value="LACT/PDAT_acylTrfase"/>
</dbReference>